<proteinExistence type="predicted"/>
<reference evidence="2 3" key="1">
    <citation type="journal article" date="2003" name="Proc. Natl. Acad. Sci. U.S.A.">
        <title>Complete genome sequence of the marine planctomycete Pirellula sp. strain 1.</title>
        <authorList>
            <person name="Gloeckner F.O."/>
            <person name="Kube M."/>
            <person name="Bauer M."/>
            <person name="Teeling H."/>
            <person name="Lombardot T."/>
            <person name="Ludwig W."/>
            <person name="Gade D."/>
            <person name="Beck A."/>
            <person name="Borzym K."/>
            <person name="Heitmann K."/>
            <person name="Rabus R."/>
            <person name="Schlesner H."/>
            <person name="Amann R."/>
            <person name="Reinhardt R."/>
        </authorList>
    </citation>
    <scope>NUCLEOTIDE SEQUENCE [LARGE SCALE GENOMIC DNA]</scope>
    <source>
        <strain evidence="3">DSM 10527 / NCIMB 13988 / SH1</strain>
    </source>
</reference>
<dbReference type="InParanoid" id="Q7UX29"/>
<protein>
    <submittedName>
        <fullName evidence="2">Uncharacterized protein</fullName>
    </submittedName>
</protein>
<gene>
    <name evidence="2" type="ordered locus">RB1602</name>
</gene>
<dbReference type="Proteomes" id="UP000001025">
    <property type="component" value="Chromosome"/>
</dbReference>
<name>Q7UX29_RHOBA</name>
<dbReference type="AlphaFoldDB" id="Q7UX29"/>
<evidence type="ECO:0000313" key="3">
    <source>
        <dbReference type="Proteomes" id="UP000001025"/>
    </source>
</evidence>
<sequence>MPADTPSHCRSTDNHSERSHLNCLSTAKHEVPTERDIEPTKPHALSSHGTPRVSIPCSRPRPSVGKSENNQSKRPISQARTPACRRRASVGYVVAPLPGTNDQSNVTLHIRPRVSETDASLT</sequence>
<feature type="region of interest" description="Disordered" evidence="1">
    <location>
        <begin position="1"/>
        <end position="122"/>
    </location>
</feature>
<dbReference type="STRING" id="243090.RB1602"/>
<accession>Q7UX29</accession>
<feature type="compositionally biased region" description="Polar residues" evidence="1">
    <location>
        <begin position="66"/>
        <end position="80"/>
    </location>
</feature>
<dbReference type="KEGG" id="rba:RB1602"/>
<organism evidence="2 3">
    <name type="scientific">Rhodopirellula baltica (strain DSM 10527 / NCIMB 13988 / SH1)</name>
    <dbReference type="NCBI Taxonomy" id="243090"/>
    <lineage>
        <taxon>Bacteria</taxon>
        <taxon>Pseudomonadati</taxon>
        <taxon>Planctomycetota</taxon>
        <taxon>Planctomycetia</taxon>
        <taxon>Pirellulales</taxon>
        <taxon>Pirellulaceae</taxon>
        <taxon>Rhodopirellula</taxon>
    </lineage>
</organism>
<dbReference type="EnsemblBacteria" id="CAD72183">
    <property type="protein sequence ID" value="CAD72183"/>
    <property type="gene ID" value="RB1602"/>
</dbReference>
<feature type="compositionally biased region" description="Basic and acidic residues" evidence="1">
    <location>
        <begin position="10"/>
        <end position="20"/>
    </location>
</feature>
<keyword evidence="3" id="KW-1185">Reference proteome</keyword>
<dbReference type="EMBL" id="BX294135">
    <property type="protein sequence ID" value="CAD72183.1"/>
    <property type="molecule type" value="Genomic_DNA"/>
</dbReference>
<feature type="compositionally biased region" description="Basic and acidic residues" evidence="1">
    <location>
        <begin position="27"/>
        <end position="41"/>
    </location>
</feature>
<dbReference type="HOGENOM" id="CLU_2024909_0_0_0"/>
<evidence type="ECO:0000256" key="1">
    <source>
        <dbReference type="SAM" id="MobiDB-lite"/>
    </source>
</evidence>
<evidence type="ECO:0000313" key="2">
    <source>
        <dbReference type="EMBL" id="CAD72183.1"/>
    </source>
</evidence>